<dbReference type="AlphaFoldDB" id="A0A447RB00"/>
<evidence type="ECO:0000256" key="1">
    <source>
        <dbReference type="SAM" id="Phobius"/>
    </source>
</evidence>
<gene>
    <name evidence="2" type="ORF">NCTC10047_05462</name>
</gene>
<reference evidence="2 3" key="1">
    <citation type="submission" date="2018-12" db="EMBL/GenBank/DDBJ databases">
        <authorList>
            <consortium name="Pathogen Informatics"/>
        </authorList>
    </citation>
    <scope>NUCLEOTIDE SEQUENCE [LARGE SCALE GENOMIC DNA]</scope>
    <source>
        <strain evidence="2 3">NCTC10047</strain>
    </source>
</reference>
<name>A0A447RB00_SALER</name>
<protein>
    <submittedName>
        <fullName evidence="2">Uncharacterized protein</fullName>
    </submittedName>
</protein>
<evidence type="ECO:0000313" key="2">
    <source>
        <dbReference type="EMBL" id="VEA79466.1"/>
    </source>
</evidence>
<feature type="transmembrane region" description="Helical" evidence="1">
    <location>
        <begin position="34"/>
        <end position="67"/>
    </location>
</feature>
<dbReference type="Proteomes" id="UP000275676">
    <property type="component" value="Chromosome"/>
</dbReference>
<proteinExistence type="predicted"/>
<keyword evidence="1" id="KW-0812">Transmembrane</keyword>
<keyword evidence="1" id="KW-1133">Transmembrane helix</keyword>
<accession>A0A447RB00</accession>
<sequence length="91" mass="10394">MKIALFQKSQDVQGLDSVGYIEFYYQYIFLQEVYILHGLALPLTCGLECFCLGLFLGGFLFSMFLLLRVKHYVVGPAFLLPQLLGRYSDVT</sequence>
<dbReference type="EMBL" id="LR134156">
    <property type="protein sequence ID" value="VEA79466.1"/>
    <property type="molecule type" value="Genomic_DNA"/>
</dbReference>
<keyword evidence="1" id="KW-0472">Membrane</keyword>
<evidence type="ECO:0000313" key="3">
    <source>
        <dbReference type="Proteomes" id="UP000275676"/>
    </source>
</evidence>
<organism evidence="2 3">
    <name type="scientific">Salmonella enterica subsp. arizonae</name>
    <dbReference type="NCBI Taxonomy" id="59203"/>
    <lineage>
        <taxon>Bacteria</taxon>
        <taxon>Pseudomonadati</taxon>
        <taxon>Pseudomonadota</taxon>
        <taxon>Gammaproteobacteria</taxon>
        <taxon>Enterobacterales</taxon>
        <taxon>Enterobacteriaceae</taxon>
        <taxon>Salmonella</taxon>
    </lineage>
</organism>